<keyword evidence="2" id="KW-1185">Reference proteome</keyword>
<reference evidence="1 2" key="1">
    <citation type="submission" date="2024-06" db="EMBL/GenBank/DDBJ databases">
        <title>Genomic Encyclopedia of Type Strains, Phase IV (KMG-IV): sequencing the most valuable type-strain genomes for metagenomic binning, comparative biology and taxonomic classification.</title>
        <authorList>
            <person name="Goeker M."/>
        </authorList>
    </citation>
    <scope>NUCLEOTIDE SEQUENCE [LARGE SCALE GENOMIC DNA]</scope>
    <source>
        <strain evidence="1 2">DSM 21331</strain>
    </source>
</reference>
<proteinExistence type="predicted"/>
<dbReference type="Pfam" id="PF13704">
    <property type="entry name" value="Glyco_tranf_2_4"/>
    <property type="match status" value="1"/>
</dbReference>
<dbReference type="EMBL" id="JBEPMM010000001">
    <property type="protein sequence ID" value="MET3691235.1"/>
    <property type="molecule type" value="Genomic_DNA"/>
</dbReference>
<dbReference type="SUPFAM" id="SSF53448">
    <property type="entry name" value="Nucleotide-diphospho-sugar transferases"/>
    <property type="match status" value="1"/>
</dbReference>
<accession>A0ABV2L2V2</accession>
<organism evidence="1 2">
    <name type="scientific">Methylobacterium goesingense</name>
    <dbReference type="NCBI Taxonomy" id="243690"/>
    <lineage>
        <taxon>Bacteria</taxon>
        <taxon>Pseudomonadati</taxon>
        <taxon>Pseudomonadota</taxon>
        <taxon>Alphaproteobacteria</taxon>
        <taxon>Hyphomicrobiales</taxon>
        <taxon>Methylobacteriaceae</taxon>
        <taxon>Methylobacterium</taxon>
    </lineage>
</organism>
<comment type="caution">
    <text evidence="1">The sequence shown here is derived from an EMBL/GenBank/DDBJ whole genome shotgun (WGS) entry which is preliminary data.</text>
</comment>
<dbReference type="PANTHER" id="PTHR43630:SF2">
    <property type="entry name" value="GLYCOSYLTRANSFERASE"/>
    <property type="match status" value="1"/>
</dbReference>
<dbReference type="PANTHER" id="PTHR43630">
    <property type="entry name" value="POLY-BETA-1,6-N-ACETYL-D-GLUCOSAMINE SYNTHASE"/>
    <property type="match status" value="1"/>
</dbReference>
<dbReference type="RefSeq" id="WP_238280992.1">
    <property type="nucleotide sequence ID" value="NZ_BPQL01000111.1"/>
</dbReference>
<evidence type="ECO:0000313" key="2">
    <source>
        <dbReference type="Proteomes" id="UP001549145"/>
    </source>
</evidence>
<name>A0ABV2L2V2_9HYPH</name>
<evidence type="ECO:0008006" key="3">
    <source>
        <dbReference type="Google" id="ProtNLM"/>
    </source>
</evidence>
<sequence>MIIAGVVRTLNEDDIIEAVVRHHLAQMDRVIVLDDGSHDRTAEIVKNLITEGLPVSLIERKCVIFDEANRNTFLFDYARDTFGADWVVFFDADEFVDTRGIASSLNSYLQNVAPEVDGIQVRLVNYMDAATDNADEIVVPKRMVWRHTVPHDVLKIFVRTDRNITINAGNHSAQRVGGPFKTVQEPNIVLAHYPRRSGWHDIYKWVIGRLKITAAGSKEVSAGTGSHYIAPFEILMNRPADLLNSEGFFHPHPDTQIMSNNPIEYLGGELRYTQMTDYKMKCVSMILKYAIELAGEFGHQMDTNEAVRNHVASGLRINQ</sequence>
<dbReference type="Proteomes" id="UP001549145">
    <property type="component" value="Unassembled WGS sequence"/>
</dbReference>
<protein>
    <recommendedName>
        <fullName evidence="3">Glycosyl transferase family 2</fullName>
    </recommendedName>
</protein>
<dbReference type="Gene3D" id="3.90.550.10">
    <property type="entry name" value="Spore Coat Polysaccharide Biosynthesis Protein SpsA, Chain A"/>
    <property type="match status" value="1"/>
</dbReference>
<evidence type="ECO:0000313" key="1">
    <source>
        <dbReference type="EMBL" id="MET3691235.1"/>
    </source>
</evidence>
<dbReference type="InterPro" id="IPR029044">
    <property type="entry name" value="Nucleotide-diphossugar_trans"/>
</dbReference>
<gene>
    <name evidence="1" type="ORF">ABID43_000754</name>
</gene>